<dbReference type="InterPro" id="IPR019427">
    <property type="entry name" value="7TM_GPCR_serpentine_rcpt_Srw"/>
</dbReference>
<feature type="transmembrane region" description="Helical" evidence="5">
    <location>
        <begin position="40"/>
        <end position="65"/>
    </location>
</feature>
<evidence type="ECO:0000256" key="1">
    <source>
        <dbReference type="ARBA" id="ARBA00004370"/>
    </source>
</evidence>
<feature type="transmembrane region" description="Helical" evidence="5">
    <location>
        <begin position="242"/>
        <end position="268"/>
    </location>
</feature>
<feature type="transmembrane region" description="Helical" evidence="5">
    <location>
        <begin position="77"/>
        <end position="99"/>
    </location>
</feature>
<dbReference type="InterPro" id="IPR017452">
    <property type="entry name" value="GPCR_Rhodpsn_7TM"/>
</dbReference>
<dbReference type="GO" id="GO:0008528">
    <property type="term" value="F:G protein-coupled peptide receptor activity"/>
    <property type="evidence" value="ECO:0007669"/>
    <property type="project" value="InterPro"/>
</dbReference>
<keyword evidence="8" id="KW-1185">Reference proteome</keyword>
<dbReference type="EMBL" id="PZQS01000004">
    <property type="protein sequence ID" value="PVD31291.1"/>
    <property type="molecule type" value="Genomic_DNA"/>
</dbReference>
<feature type="transmembrane region" description="Helical" evidence="5">
    <location>
        <begin position="153"/>
        <end position="175"/>
    </location>
</feature>
<feature type="transmembrane region" description="Helical" evidence="5">
    <location>
        <begin position="105"/>
        <end position="132"/>
    </location>
</feature>
<accession>A0A2T7PD03</accession>
<evidence type="ECO:0000256" key="3">
    <source>
        <dbReference type="ARBA" id="ARBA00022989"/>
    </source>
</evidence>
<dbReference type="Proteomes" id="UP000245119">
    <property type="component" value="Linkage Group LG4"/>
</dbReference>
<dbReference type="AlphaFoldDB" id="A0A2T7PD03"/>
<dbReference type="InterPro" id="IPR052954">
    <property type="entry name" value="GPCR-Ligand_Int"/>
</dbReference>
<feature type="transmembrane region" description="Helical" evidence="5">
    <location>
        <begin position="288"/>
        <end position="304"/>
    </location>
</feature>
<dbReference type="Pfam" id="PF10324">
    <property type="entry name" value="7TM_GPCR_Srw"/>
    <property type="match status" value="1"/>
</dbReference>
<dbReference type="Gene3D" id="1.20.1070.10">
    <property type="entry name" value="Rhodopsin 7-helix transmembrane proteins"/>
    <property type="match status" value="1"/>
</dbReference>
<evidence type="ECO:0000313" key="8">
    <source>
        <dbReference type="Proteomes" id="UP000245119"/>
    </source>
</evidence>
<feature type="domain" description="G-protein coupled receptors family 1 profile" evidence="6">
    <location>
        <begin position="57"/>
        <end position="301"/>
    </location>
</feature>
<keyword evidence="3 5" id="KW-1133">Transmembrane helix</keyword>
<evidence type="ECO:0000256" key="4">
    <source>
        <dbReference type="ARBA" id="ARBA00023136"/>
    </source>
</evidence>
<feature type="transmembrane region" description="Helical" evidence="5">
    <location>
        <begin position="187"/>
        <end position="212"/>
    </location>
</feature>
<dbReference type="OrthoDB" id="6213069at2759"/>
<sequence length="349" mass="38636">MSLSFDVSTNSSLGVKGEDDCDNTSCTRENYGTTITTESYYIHIVGITPVALLGIVGNLVSLVVWNSQTTYSATIFLFKYLAVWDTAYLVSVIPVIFLYEVDPTGVAFILLNTLSFLAKLESVHTTLLIAFTRWLAVYRPVHVHTGSLLTRRHVVLACLVVLVWCLAISAVFLAFDLVSVTFIAELSGYSAIHTVGLSLPALPLFVFNFALIKKIRSPSSLKSTASASEQKQFSSRTSDQRLTVTILFMSFFNVAAYTIGETVKIFYWFQAFRDNSNLFTTPESSFELLQVVNSSVNFIFYITFSSKFRSSFTKCLKCRVLRGRAVSAGRPVASSHRQDSSHSLATTAL</sequence>
<dbReference type="PANTHER" id="PTHR46641">
    <property type="entry name" value="FMRFAMIDE RECEPTOR-RELATED"/>
    <property type="match status" value="1"/>
</dbReference>
<organism evidence="7 8">
    <name type="scientific">Pomacea canaliculata</name>
    <name type="common">Golden apple snail</name>
    <dbReference type="NCBI Taxonomy" id="400727"/>
    <lineage>
        <taxon>Eukaryota</taxon>
        <taxon>Metazoa</taxon>
        <taxon>Spiralia</taxon>
        <taxon>Lophotrochozoa</taxon>
        <taxon>Mollusca</taxon>
        <taxon>Gastropoda</taxon>
        <taxon>Caenogastropoda</taxon>
        <taxon>Architaenioglossa</taxon>
        <taxon>Ampullarioidea</taxon>
        <taxon>Ampullariidae</taxon>
        <taxon>Pomacea</taxon>
    </lineage>
</organism>
<dbReference type="PROSITE" id="PS50262">
    <property type="entry name" value="G_PROTEIN_RECEP_F1_2"/>
    <property type="match status" value="1"/>
</dbReference>
<keyword evidence="4 5" id="KW-0472">Membrane</keyword>
<name>A0A2T7PD03_POMCA</name>
<evidence type="ECO:0000256" key="2">
    <source>
        <dbReference type="ARBA" id="ARBA00022692"/>
    </source>
</evidence>
<comment type="subcellular location">
    <subcellularLocation>
        <location evidence="1">Membrane</location>
    </subcellularLocation>
</comment>
<reference evidence="7 8" key="1">
    <citation type="submission" date="2018-04" db="EMBL/GenBank/DDBJ databases">
        <title>The genome of golden apple snail Pomacea canaliculata provides insight into stress tolerance and invasive adaptation.</title>
        <authorList>
            <person name="Liu C."/>
            <person name="Liu B."/>
            <person name="Ren Y."/>
            <person name="Zhang Y."/>
            <person name="Wang H."/>
            <person name="Li S."/>
            <person name="Jiang F."/>
            <person name="Yin L."/>
            <person name="Zhang G."/>
            <person name="Qian W."/>
            <person name="Fan W."/>
        </authorList>
    </citation>
    <scope>NUCLEOTIDE SEQUENCE [LARGE SCALE GENOMIC DNA]</scope>
    <source>
        <strain evidence="7">SZHN2017</strain>
        <tissue evidence="7">Muscle</tissue>
    </source>
</reference>
<evidence type="ECO:0000259" key="6">
    <source>
        <dbReference type="PROSITE" id="PS50262"/>
    </source>
</evidence>
<dbReference type="PANTHER" id="PTHR46641:SF2">
    <property type="entry name" value="FMRFAMIDE RECEPTOR"/>
    <property type="match status" value="1"/>
</dbReference>
<evidence type="ECO:0000256" key="5">
    <source>
        <dbReference type="SAM" id="Phobius"/>
    </source>
</evidence>
<dbReference type="GO" id="GO:0016020">
    <property type="term" value="C:membrane"/>
    <property type="evidence" value="ECO:0007669"/>
    <property type="project" value="UniProtKB-SubCell"/>
</dbReference>
<protein>
    <recommendedName>
        <fullName evidence="6">G-protein coupled receptors family 1 profile domain-containing protein</fullName>
    </recommendedName>
</protein>
<gene>
    <name evidence="7" type="ORF">C0Q70_06703</name>
</gene>
<dbReference type="SUPFAM" id="SSF81321">
    <property type="entry name" value="Family A G protein-coupled receptor-like"/>
    <property type="match status" value="1"/>
</dbReference>
<comment type="caution">
    <text evidence="7">The sequence shown here is derived from an EMBL/GenBank/DDBJ whole genome shotgun (WGS) entry which is preliminary data.</text>
</comment>
<keyword evidence="2 5" id="KW-0812">Transmembrane</keyword>
<evidence type="ECO:0000313" key="7">
    <source>
        <dbReference type="EMBL" id="PVD31291.1"/>
    </source>
</evidence>
<proteinExistence type="predicted"/>